<proteinExistence type="predicted"/>
<name>K2FB99_9BACT</name>
<evidence type="ECO:0008006" key="2">
    <source>
        <dbReference type="Google" id="ProtNLM"/>
    </source>
</evidence>
<accession>K2FB99</accession>
<evidence type="ECO:0000313" key="1">
    <source>
        <dbReference type="EMBL" id="EKE28401.1"/>
    </source>
</evidence>
<dbReference type="EMBL" id="AMFJ01000339">
    <property type="protein sequence ID" value="EKE28401.1"/>
    <property type="molecule type" value="Genomic_DNA"/>
</dbReference>
<organism evidence="1">
    <name type="scientific">uncultured bacterium</name>
    <name type="common">gcode 4</name>
    <dbReference type="NCBI Taxonomy" id="1234023"/>
    <lineage>
        <taxon>Bacteria</taxon>
        <taxon>environmental samples</taxon>
    </lineage>
</organism>
<dbReference type="NCBIfam" id="NF040941">
    <property type="entry name" value="GGGWT_bact"/>
    <property type="match status" value="1"/>
</dbReference>
<gene>
    <name evidence="1" type="ORF">ACD_3C00065G0001</name>
</gene>
<dbReference type="AlphaFoldDB" id="K2FB99"/>
<reference evidence="1" key="1">
    <citation type="journal article" date="2012" name="Science">
        <title>Fermentation, hydrogen, and sulfur metabolism in multiple uncultivated bacterial phyla.</title>
        <authorList>
            <person name="Wrighton K.C."/>
            <person name="Thomas B.C."/>
            <person name="Sharon I."/>
            <person name="Miller C.S."/>
            <person name="Castelle C.J."/>
            <person name="VerBerkmoes N.C."/>
            <person name="Wilkins M.J."/>
            <person name="Hettich R.L."/>
            <person name="Lipton M.S."/>
            <person name="Williams K.H."/>
            <person name="Long P.E."/>
            <person name="Banfield J.F."/>
        </authorList>
    </citation>
    <scope>NUCLEOTIDE SEQUENCE [LARGE SCALE GENOMIC DNA]</scope>
</reference>
<dbReference type="InterPro" id="IPR014716">
    <property type="entry name" value="Fibrinogen_a/b/g_C_1"/>
</dbReference>
<comment type="caution">
    <text evidence="1">The sequence shown here is derived from an EMBL/GenBank/DDBJ whole genome shotgun (WGS) entry which is preliminary data.</text>
</comment>
<dbReference type="Gene3D" id="3.90.215.10">
    <property type="entry name" value="Gamma Fibrinogen, chain A, domain 1"/>
    <property type="match status" value="1"/>
</dbReference>
<protein>
    <recommendedName>
        <fullName evidence="2">Fibrinogen C-terminal domain-containing protein</fullName>
    </recommendedName>
</protein>
<sequence>MTSCIPASTWNFVAGAWQTSQTQCSPWSYQWSTWQSSCTTVTTWQFQDGVWQSTFKSCSAIPANSIYNPSSWLTSNSCTWSCSGGYYQNWSTCVLPNWSWDATAWFAYFQWSTQVYPKSCNDLLISTTSNFKIWTSPYNWTKFVDWIYYIKPNASDAFKAYCDMSKDGGGWTKVFYSDSDSVPRSSISGSDWNTWPSINFSRLWSMKDIKNIWWLYEFYIRDSSTIWRNIIFTQTNKYYENPVGNDFIQKSWNFYYSTQTDWTSWKWLWLWNFWNWNFNSFCSLAMSFEWRWWTYCLQDQFIWYNTWPWFYDLTAYPTTGYDVWAQSWVEVYQR</sequence>